<name>M4NNR2_9CAUD</name>
<dbReference type="RefSeq" id="YP_007676489.1">
    <property type="nucleotide sequence ID" value="NC_020867.1"/>
</dbReference>
<keyword evidence="2" id="KW-1185">Reference proteome</keyword>
<dbReference type="EMBL" id="HQ317388">
    <property type="protein sequence ID" value="AGG91296.1"/>
    <property type="molecule type" value="Genomic_DNA"/>
</dbReference>
<dbReference type="Proteomes" id="UP000202401">
    <property type="component" value="Segment"/>
</dbReference>
<dbReference type="GeneID" id="15013129"/>
<organism evidence="1 2">
    <name type="scientific">Synechococcus phage S-RIP1</name>
    <dbReference type="NCBI Taxonomy" id="754041"/>
    <lineage>
        <taxon>Viruses</taxon>
        <taxon>Duplodnaviria</taxon>
        <taxon>Heunggongvirae</taxon>
        <taxon>Uroviricota</taxon>
        <taxon>Caudoviricetes</taxon>
        <taxon>Autographivirales</taxon>
        <taxon>Kajamvirus</taxon>
        <taxon>Kajamvirus SRIP1</taxon>
    </lineage>
</organism>
<gene>
    <name evidence="1" type="ORF">SWVG_00060</name>
</gene>
<sequence>MMFEKPTKWEAFLDGFHNICYALDCYNDGDEWGYGEFWESLSIGWYREYIFPYADPYQIHIPSPERKLRLGHR</sequence>
<evidence type="ECO:0000313" key="2">
    <source>
        <dbReference type="Proteomes" id="UP000202401"/>
    </source>
</evidence>
<protein>
    <submittedName>
        <fullName evidence="1">Uncharacterized protein</fullName>
    </submittedName>
</protein>
<proteinExistence type="predicted"/>
<reference evidence="1 2" key="1">
    <citation type="submission" date="2010-09" db="EMBL/GenBank/DDBJ databases">
        <title>The Genome Sequence of Synechococcus phage S-RIP1 isolate R2_2007.</title>
        <authorList>
            <consortium name="The Broad Institute Genome Sequencing Platform"/>
            <person name="Henn M.R."/>
            <person name="Marston M."/>
            <person name="Levin J."/>
            <person name="Malboeuf C."/>
            <person name="Casali M."/>
            <person name="Russ C."/>
            <person name="Lennon N."/>
            <person name="Chapman S.B."/>
            <person name="Erlich R."/>
            <person name="Young S.K."/>
            <person name="Yandava C."/>
            <person name="Zeng Q."/>
            <person name="Fitzgerald M.F."/>
            <person name="Alvarado L."/>
            <person name="Anderson S."/>
            <person name="Berlin A."/>
            <person name="Chen Z."/>
            <person name="Freedman E."/>
            <person name="Gellesch M."/>
            <person name="Goldberg J."/>
            <person name="Green L."/>
            <person name="Griggs A."/>
            <person name="Gujja S."/>
            <person name="Heilman E.R."/>
            <person name="Heiman D."/>
            <person name="Hollinger A."/>
            <person name="Howarth C."/>
            <person name="Larson L."/>
            <person name="Mehta T."/>
            <person name="Neiman D."/>
            <person name="Pearson M."/>
            <person name="Roberts A."/>
            <person name="Ryan E."/>
            <person name="Saif S."/>
            <person name="Shea T."/>
            <person name="Shenoy N."/>
            <person name="Sisk P."/>
            <person name="Stolte C."/>
            <person name="Sykes S."/>
            <person name="White J."/>
            <person name="Haas B."/>
            <person name="Nusbaum C."/>
            <person name="Birren B."/>
        </authorList>
    </citation>
    <scope>NUCLEOTIDE SEQUENCE [LARGE SCALE GENOMIC DNA]</scope>
</reference>
<dbReference type="KEGG" id="vg:15013129"/>
<evidence type="ECO:0000313" key="1">
    <source>
        <dbReference type="EMBL" id="AGG91296.1"/>
    </source>
</evidence>
<accession>M4NNR2</accession>